<dbReference type="InterPro" id="IPR044925">
    <property type="entry name" value="His-Me_finger_sf"/>
</dbReference>
<dbReference type="OrthoDB" id="581550at2"/>
<dbReference type="InterPro" id="IPR038563">
    <property type="entry name" value="Endonuclease_7_sf"/>
</dbReference>
<protein>
    <recommendedName>
        <fullName evidence="3">Endonuclease VII</fullName>
    </recommendedName>
</protein>
<dbReference type="RefSeq" id="WP_141299711.1">
    <property type="nucleotide sequence ID" value="NZ_BJMN01000039.1"/>
</dbReference>
<evidence type="ECO:0000313" key="2">
    <source>
        <dbReference type="Proteomes" id="UP000315226"/>
    </source>
</evidence>
<accession>A0A4Y3RS38</accession>
<comment type="caution">
    <text evidence="1">The sequence shown here is derived from an EMBL/GenBank/DDBJ whole genome shotgun (WGS) entry which is preliminary data.</text>
</comment>
<dbReference type="AlphaFoldDB" id="A0A4Y3RS38"/>
<sequence length="188" mass="21364">MISPEEIEQIMTRIELEGDGEFCDCGAWAARLVRGRECQGCYRMRRGIENYGLTIPQYNAIWRAQNFRCALCGDNEEPCDGGIPHVEPRPWQIDHDHHCCGMKGSSNRCCVRGILCLPCNLHELAPYERKRRRGAGFPIPVLDAYLANPPARRPEARVIRGRDDAYLPTSWAFIHDAQVVKHGFVGWA</sequence>
<evidence type="ECO:0000313" key="1">
    <source>
        <dbReference type="EMBL" id="GEB60134.1"/>
    </source>
</evidence>
<dbReference type="Gene3D" id="3.40.1800.10">
    <property type="entry name" value="His-Me finger endonucleases"/>
    <property type="match status" value="1"/>
</dbReference>
<dbReference type="Pfam" id="PF02945">
    <property type="entry name" value="Endonuclease_7"/>
    <property type="match status" value="1"/>
</dbReference>
<dbReference type="SUPFAM" id="SSF54060">
    <property type="entry name" value="His-Me finger endonucleases"/>
    <property type="match status" value="1"/>
</dbReference>
<evidence type="ECO:0008006" key="3">
    <source>
        <dbReference type="Google" id="ProtNLM"/>
    </source>
</evidence>
<dbReference type="Proteomes" id="UP000315226">
    <property type="component" value="Unassembled WGS sequence"/>
</dbReference>
<reference evidence="1 2" key="1">
    <citation type="submission" date="2019-06" db="EMBL/GenBank/DDBJ databases">
        <title>Whole genome shotgun sequence of Streptomyces gardneri NBRC 12865.</title>
        <authorList>
            <person name="Hosoyama A."/>
            <person name="Uohara A."/>
            <person name="Ohji S."/>
            <person name="Ichikawa N."/>
        </authorList>
    </citation>
    <scope>NUCLEOTIDE SEQUENCE [LARGE SCALE GENOMIC DNA]</scope>
    <source>
        <strain evidence="1 2">NBRC 12865</strain>
    </source>
</reference>
<dbReference type="InterPro" id="IPR004211">
    <property type="entry name" value="Endonuclease_7"/>
</dbReference>
<gene>
    <name evidence="1" type="ORF">SGA01_57390</name>
</gene>
<name>A0A4Y3RS38_9ACTN</name>
<proteinExistence type="predicted"/>
<organism evidence="1 2">
    <name type="scientific">Streptomyces gardneri</name>
    <dbReference type="NCBI Taxonomy" id="66892"/>
    <lineage>
        <taxon>Bacteria</taxon>
        <taxon>Bacillati</taxon>
        <taxon>Actinomycetota</taxon>
        <taxon>Actinomycetes</taxon>
        <taxon>Kitasatosporales</taxon>
        <taxon>Streptomycetaceae</taxon>
        <taxon>Streptomyces</taxon>
    </lineage>
</organism>
<keyword evidence="2" id="KW-1185">Reference proteome</keyword>
<dbReference type="EMBL" id="BJMN01000039">
    <property type="protein sequence ID" value="GEB60134.1"/>
    <property type="molecule type" value="Genomic_DNA"/>
</dbReference>